<keyword evidence="3" id="KW-1185">Reference proteome</keyword>
<name>K1X3Z7_MARBU</name>
<dbReference type="EMBL" id="JH921430">
    <property type="protein sequence ID" value="EKD19732.1"/>
    <property type="molecule type" value="Genomic_DNA"/>
</dbReference>
<feature type="compositionally biased region" description="Basic residues" evidence="1">
    <location>
        <begin position="149"/>
        <end position="167"/>
    </location>
</feature>
<gene>
    <name evidence="2" type="ORF">MBM_01684</name>
</gene>
<dbReference type="KEGG" id="mbe:MBM_01684"/>
<proteinExistence type="predicted"/>
<dbReference type="OrthoDB" id="3564034at2759"/>
<organism evidence="2 3">
    <name type="scientific">Marssonina brunnea f. sp. multigermtubi (strain MB_m1)</name>
    <name type="common">Marssonina leaf spot fungus</name>
    <dbReference type="NCBI Taxonomy" id="1072389"/>
    <lineage>
        <taxon>Eukaryota</taxon>
        <taxon>Fungi</taxon>
        <taxon>Dikarya</taxon>
        <taxon>Ascomycota</taxon>
        <taxon>Pezizomycotina</taxon>
        <taxon>Leotiomycetes</taxon>
        <taxon>Helotiales</taxon>
        <taxon>Drepanopezizaceae</taxon>
        <taxon>Drepanopeziza</taxon>
    </lineage>
</organism>
<dbReference type="HOGENOM" id="CLU_1409054_0_0_1"/>
<dbReference type="GeneID" id="18757619"/>
<protein>
    <submittedName>
        <fullName evidence="2">Uncharacterized protein</fullName>
    </submittedName>
</protein>
<dbReference type="RefSeq" id="XP_007289573.1">
    <property type="nucleotide sequence ID" value="XM_007289511.1"/>
</dbReference>
<feature type="compositionally biased region" description="Basic and acidic residues" evidence="1">
    <location>
        <begin position="75"/>
        <end position="90"/>
    </location>
</feature>
<feature type="region of interest" description="Disordered" evidence="1">
    <location>
        <begin position="1"/>
        <end position="193"/>
    </location>
</feature>
<evidence type="ECO:0000256" key="1">
    <source>
        <dbReference type="SAM" id="MobiDB-lite"/>
    </source>
</evidence>
<evidence type="ECO:0000313" key="3">
    <source>
        <dbReference type="Proteomes" id="UP000006753"/>
    </source>
</evidence>
<accession>K1X3Z7</accession>
<sequence length="193" mass="21399">MTSVTSSPSKQPAQSSPYLLDIPDDDSQRGRKRRRSSAADPPMHLTSNRSTTLRGRARHRPLSASSELSNSSPRSRQDDQGPKEGEEMARKSPGKKYQKKGLAVGAGNRIVQDQPWSFGRAMGRSDKGRRSQSLSRSREREGEGVKGSPKLRRRQRTRTRSRSHGHRSGGASGGRGVEESRGEERKTAFSFQK</sequence>
<feature type="compositionally biased region" description="Low complexity" evidence="1">
    <location>
        <begin position="62"/>
        <end position="74"/>
    </location>
</feature>
<feature type="compositionally biased region" description="Low complexity" evidence="1">
    <location>
        <begin position="1"/>
        <end position="17"/>
    </location>
</feature>
<dbReference type="STRING" id="1072389.K1X3Z7"/>
<evidence type="ECO:0000313" key="2">
    <source>
        <dbReference type="EMBL" id="EKD19732.1"/>
    </source>
</evidence>
<dbReference type="InParanoid" id="K1X3Z7"/>
<feature type="compositionally biased region" description="Basic and acidic residues" evidence="1">
    <location>
        <begin position="176"/>
        <end position="187"/>
    </location>
</feature>
<reference evidence="2 3" key="1">
    <citation type="journal article" date="2012" name="BMC Genomics">
        <title>Sequencing the genome of Marssonina brunnea reveals fungus-poplar co-evolution.</title>
        <authorList>
            <person name="Zhu S."/>
            <person name="Cao Y.-Z."/>
            <person name="Jiang C."/>
            <person name="Tan B.-Y."/>
            <person name="Wang Z."/>
            <person name="Feng S."/>
            <person name="Zhang L."/>
            <person name="Su X.-H."/>
            <person name="Brejova B."/>
            <person name="Vinar T."/>
            <person name="Xu M."/>
            <person name="Wang M.-X."/>
            <person name="Zhang S.-G."/>
            <person name="Huang M.-R."/>
            <person name="Wu R."/>
            <person name="Zhou Y."/>
        </authorList>
    </citation>
    <scope>NUCLEOTIDE SEQUENCE [LARGE SCALE GENOMIC DNA]</scope>
    <source>
        <strain evidence="2 3">MB_m1</strain>
    </source>
</reference>
<dbReference type="AlphaFoldDB" id="K1X3Z7"/>
<dbReference type="Proteomes" id="UP000006753">
    <property type="component" value="Unassembled WGS sequence"/>
</dbReference>